<dbReference type="InterPro" id="IPR011010">
    <property type="entry name" value="DNA_brk_join_enz"/>
</dbReference>
<evidence type="ECO:0000256" key="2">
    <source>
        <dbReference type="ARBA" id="ARBA00023172"/>
    </source>
</evidence>
<evidence type="ECO:0000256" key="1">
    <source>
        <dbReference type="ARBA" id="ARBA00023125"/>
    </source>
</evidence>
<proteinExistence type="predicted"/>
<organism evidence="3 4">
    <name type="scientific">Dyadobacter linearis</name>
    <dbReference type="NCBI Taxonomy" id="2823330"/>
    <lineage>
        <taxon>Bacteria</taxon>
        <taxon>Pseudomonadati</taxon>
        <taxon>Bacteroidota</taxon>
        <taxon>Cytophagia</taxon>
        <taxon>Cytophagales</taxon>
        <taxon>Spirosomataceae</taxon>
        <taxon>Dyadobacter</taxon>
    </lineage>
</organism>
<dbReference type="Gene3D" id="1.10.150.130">
    <property type="match status" value="1"/>
</dbReference>
<dbReference type="EMBL" id="CAJRAU010000001">
    <property type="protein sequence ID" value="CAG5067947.1"/>
    <property type="molecule type" value="Genomic_DNA"/>
</dbReference>
<evidence type="ECO:0000313" key="4">
    <source>
        <dbReference type="Proteomes" id="UP000679725"/>
    </source>
</evidence>
<accession>A0ABM8UKP9</accession>
<dbReference type="InterPro" id="IPR010998">
    <property type="entry name" value="Integrase_recombinase_N"/>
</dbReference>
<dbReference type="SUPFAM" id="SSF56349">
    <property type="entry name" value="DNA breaking-rejoining enzymes"/>
    <property type="match status" value="1"/>
</dbReference>
<comment type="caution">
    <text evidence="3">The sequence shown here is derived from an EMBL/GenBank/DDBJ whole genome shotgun (WGS) entry which is preliminary data.</text>
</comment>
<name>A0ABM8UKP9_9BACT</name>
<dbReference type="Gene3D" id="1.10.443.10">
    <property type="entry name" value="Intergrase catalytic core"/>
    <property type="match status" value="1"/>
</dbReference>
<dbReference type="InterPro" id="IPR050090">
    <property type="entry name" value="Tyrosine_recombinase_XerCD"/>
</dbReference>
<keyword evidence="1" id="KW-0238">DNA-binding</keyword>
<keyword evidence="2" id="KW-0233">DNA recombination</keyword>
<dbReference type="PANTHER" id="PTHR30349">
    <property type="entry name" value="PHAGE INTEGRASE-RELATED"/>
    <property type="match status" value="1"/>
</dbReference>
<gene>
    <name evidence="3" type="primary">xerC_1</name>
    <name evidence="3" type="ORF">DYBT9623_00675</name>
</gene>
<dbReference type="Proteomes" id="UP000679725">
    <property type="component" value="Unassembled WGS sequence"/>
</dbReference>
<reference evidence="3 4" key="1">
    <citation type="submission" date="2021-04" db="EMBL/GenBank/DDBJ databases">
        <authorList>
            <person name="Rodrigo-Torres L."/>
            <person name="Arahal R. D."/>
            <person name="Lucena T."/>
        </authorList>
    </citation>
    <scope>NUCLEOTIDE SEQUENCE [LARGE SCALE GENOMIC DNA]</scope>
    <source>
        <strain evidence="3 4">CECT 9623</strain>
    </source>
</reference>
<dbReference type="CDD" id="cd01185">
    <property type="entry name" value="INTN1_C_like"/>
    <property type="match status" value="1"/>
</dbReference>
<keyword evidence="4" id="KW-1185">Reference proteome</keyword>
<dbReference type="InterPro" id="IPR013762">
    <property type="entry name" value="Integrase-like_cat_sf"/>
</dbReference>
<sequence length="570" mass="65883">MPKATFVGAVFPSVGHKIQPLVILPSGLKVRLNFGESTVTSYITIKGTTASLKLPFQTKKSQWDPKLRRFIGEDAEDQNVKLVNILKQYGDIYRELWNHGTVLPGQLINAYVAKTKMVVEPPKISEKERRLYAELETLRQEKPVNSLRRIALYEERMDSIKEKLEKLKKRDRIQDLQEMSESDMARLNRQVKLDKVLGISFRLRAARVKNSYRHTVQFVVRINGEKSAPQSTGISIKKSQWDVESQTILGNEEETLKLVAIKAGLERVFEEFKKRGKFPTPKTLIEHYFNNDLDFNKRVTLYDLMLLHLGDLKRRGRSIRTLQAYERTFLQFTSQSKIRYVADVNQTDGKAFWDWLRNERSQDYCNKSLERLRGFFDTAIGHGIIENNPLRGLRFDWERKLDLTCLSMDEIGKLQETVWSKPLQETVDAFLFMCYTGLHIGDFNNLTSANITVIQGTKFIEYQREKTGQVAMVPLHSVASKLIDKYGSVEAMTRRTGKTTNLNLKLIAVMIGTKKHLTNKVARKTFTDMSINDRRMSEESVAKMLGHTSTKFVKVYGQVAHRRIFAEWKE</sequence>
<dbReference type="PANTHER" id="PTHR30349:SF64">
    <property type="entry name" value="PROPHAGE INTEGRASE INTD-RELATED"/>
    <property type="match status" value="1"/>
</dbReference>
<protein>
    <submittedName>
        <fullName evidence="3">Tyrosine recombinase XerC</fullName>
    </submittedName>
</protein>
<evidence type="ECO:0000313" key="3">
    <source>
        <dbReference type="EMBL" id="CAG5067947.1"/>
    </source>
</evidence>